<dbReference type="Pfam" id="PF23465">
    <property type="entry name" value="DUF7131"/>
    <property type="match status" value="1"/>
</dbReference>
<dbReference type="AlphaFoldDB" id="A0AA35JJ07"/>
<dbReference type="PROSITE" id="PS51043">
    <property type="entry name" value="DDHD"/>
    <property type="match status" value="1"/>
</dbReference>
<reference evidence="3" key="1">
    <citation type="submission" date="2022-10" db="EMBL/GenBank/DDBJ databases">
        <authorList>
            <person name="Byrne P K."/>
        </authorList>
    </citation>
    <scope>NUCLEOTIDE SEQUENCE</scope>
    <source>
        <strain evidence="3">CBS7001</strain>
    </source>
</reference>
<dbReference type="GO" id="GO:0004620">
    <property type="term" value="F:phospholipase activity"/>
    <property type="evidence" value="ECO:0007669"/>
    <property type="project" value="TreeGrafter"/>
</dbReference>
<proteinExistence type="predicted"/>
<gene>
    <name evidence="3" type="primary">SUVC08G0670</name>
    <name evidence="3" type="ORF">SUVC_08G0670</name>
</gene>
<dbReference type="EMBL" id="OX365919">
    <property type="protein sequence ID" value="CAI4063902.1"/>
    <property type="molecule type" value="Genomic_DNA"/>
</dbReference>
<dbReference type="PANTHER" id="PTHR23509:SF10">
    <property type="entry name" value="LD21067P"/>
    <property type="match status" value="1"/>
</dbReference>
<dbReference type="GO" id="GO:0005737">
    <property type="term" value="C:cytoplasm"/>
    <property type="evidence" value="ECO:0007669"/>
    <property type="project" value="TreeGrafter"/>
</dbReference>
<dbReference type="InterPro" id="IPR029058">
    <property type="entry name" value="AB_hydrolase_fold"/>
</dbReference>
<feature type="domain" description="DDHD" evidence="2">
    <location>
        <begin position="517"/>
        <end position="705"/>
    </location>
</feature>
<accession>A0AA35JJ07</accession>
<evidence type="ECO:0000313" key="3">
    <source>
        <dbReference type="EMBL" id="CAI4063902.1"/>
    </source>
</evidence>
<sequence>MLAALRPSPRGFRPRTLSVSLFVRLTHSYIPWFYAIDVPNSKPYLPTYKTFQSPKKFKPFSIDDSNRLEKASKHHERKPVLVNEDYLFKVDLSNMELSPTYWEGPTYQVRRGVWFDSLNQPLSSDLTSEIEGLYKSIKTGKTDGDSLATPAAELQDIFRLKGKYPIDKENEKEQENESRNEHKDEPVFKFVLFVNKQTAFLLSDLDGGKLQLAFLRSNLAQSLPLNATKITRSYKRPDEQPPASSKESNPQSSVADGSSDSKSNSIETKLEKKVSNFFNVSDFLQLFSGNANKDQDDAKSLENQMERDYNNADNSQGADASSKLKNGQNSDTHAKEIKSNKRKVDNLVLCVHGIGQTLGKKYEYVNFAHTINLLRSNMKKIYSNSEKLQSLNTASDHKNNCNLQVLPITWRHSISFQTDAKEENIENPELPTLSQVTVNGVLPLRKLLADGLLDILLYVEPYYQEMILHQVTSQLNKTFRTYKKYNPEFEGNVHLVGHSLGSMILFDILSKQEKFKLDFQVDNLFFIGSPIGLLKLIQRTKIGDRPEIPNDLEKKLAIQRPQCKDIYNVYHVCDPISYRMEPLVNKEMADYEQAYLPHCSEAYGLTSKFLEFGENIWKDLPGTGNNSTTTNEDNSQSKESSSKETKAKLSDNLTTMLTNLNYSGRLDYAMLPSLLEMDFISAIKSHVSYFEEPDIAGFILKEILAKHEKVSEICVKRKAN</sequence>
<feature type="compositionally biased region" description="Polar residues" evidence="1">
    <location>
        <begin position="623"/>
        <end position="634"/>
    </location>
</feature>
<organism evidence="3 4">
    <name type="scientific">Saccharomyces uvarum</name>
    <name type="common">Yeast</name>
    <name type="synonym">Saccharomyces bayanus var. uvarum</name>
    <dbReference type="NCBI Taxonomy" id="230603"/>
    <lineage>
        <taxon>Eukaryota</taxon>
        <taxon>Fungi</taxon>
        <taxon>Dikarya</taxon>
        <taxon>Ascomycota</taxon>
        <taxon>Saccharomycotina</taxon>
        <taxon>Saccharomycetes</taxon>
        <taxon>Saccharomycetales</taxon>
        <taxon>Saccharomycetaceae</taxon>
        <taxon>Saccharomyces</taxon>
    </lineage>
</organism>
<name>A0AA35JJ07_SACUV</name>
<dbReference type="Gene3D" id="3.40.50.1820">
    <property type="entry name" value="alpha/beta hydrolase"/>
    <property type="match status" value="1"/>
</dbReference>
<protein>
    <recommendedName>
        <fullName evidence="2">DDHD domain-containing protein</fullName>
    </recommendedName>
</protein>
<dbReference type="Pfam" id="PF02862">
    <property type="entry name" value="DDHD"/>
    <property type="match status" value="2"/>
</dbReference>
<dbReference type="InterPro" id="IPR058055">
    <property type="entry name" value="PA-PLA1"/>
</dbReference>
<dbReference type="Pfam" id="PF23463">
    <property type="entry name" value="WWE_2"/>
    <property type="match status" value="1"/>
</dbReference>
<feature type="region of interest" description="Disordered" evidence="1">
    <location>
        <begin position="230"/>
        <end position="266"/>
    </location>
</feature>
<dbReference type="SMART" id="SM01127">
    <property type="entry name" value="DDHD"/>
    <property type="match status" value="1"/>
</dbReference>
<feature type="compositionally biased region" description="Polar residues" evidence="1">
    <location>
        <begin position="242"/>
        <end position="251"/>
    </location>
</feature>
<feature type="compositionally biased region" description="Low complexity" evidence="1">
    <location>
        <begin position="252"/>
        <end position="265"/>
    </location>
</feature>
<dbReference type="GO" id="GO:0046872">
    <property type="term" value="F:metal ion binding"/>
    <property type="evidence" value="ECO:0007669"/>
    <property type="project" value="InterPro"/>
</dbReference>
<dbReference type="InterPro" id="IPR004177">
    <property type="entry name" value="DDHD_dom"/>
</dbReference>
<evidence type="ECO:0000259" key="2">
    <source>
        <dbReference type="PROSITE" id="PS51043"/>
    </source>
</evidence>
<evidence type="ECO:0000256" key="1">
    <source>
        <dbReference type="SAM" id="MobiDB-lite"/>
    </source>
</evidence>
<dbReference type="InterPro" id="IPR057826">
    <property type="entry name" value="WWE_C20G8.02"/>
</dbReference>
<dbReference type="InterPro" id="IPR055555">
    <property type="entry name" value="PA-PLA1_DUF7131"/>
</dbReference>
<dbReference type="Proteomes" id="UP001162090">
    <property type="component" value="Chromosome 8"/>
</dbReference>
<dbReference type="PANTHER" id="PTHR23509">
    <property type="entry name" value="PA-PL1 PHOSPHOLIPASE FAMILY"/>
    <property type="match status" value="1"/>
</dbReference>
<feature type="region of interest" description="Disordered" evidence="1">
    <location>
        <begin position="621"/>
        <end position="647"/>
    </location>
</feature>
<feature type="compositionally biased region" description="Polar residues" evidence="1">
    <location>
        <begin position="311"/>
        <end position="331"/>
    </location>
</feature>
<feature type="region of interest" description="Disordered" evidence="1">
    <location>
        <begin position="309"/>
        <end position="338"/>
    </location>
</feature>
<evidence type="ECO:0000313" key="4">
    <source>
        <dbReference type="Proteomes" id="UP001162090"/>
    </source>
</evidence>
<dbReference type="SUPFAM" id="SSF53474">
    <property type="entry name" value="alpha/beta-Hydrolases"/>
    <property type="match status" value="1"/>
</dbReference>